<name>A0A8J6NC41_9BACT</name>
<dbReference type="Gene3D" id="2.30.30.90">
    <property type="match status" value="1"/>
</dbReference>
<dbReference type="InterPro" id="IPR050536">
    <property type="entry name" value="DtxR_MntR_Metal-Reg"/>
</dbReference>
<dbReference type="Pfam" id="PF04023">
    <property type="entry name" value="FeoA"/>
    <property type="match status" value="1"/>
</dbReference>
<dbReference type="GO" id="GO:0046983">
    <property type="term" value="F:protein dimerization activity"/>
    <property type="evidence" value="ECO:0007669"/>
    <property type="project" value="InterPro"/>
</dbReference>
<dbReference type="InterPro" id="IPR038157">
    <property type="entry name" value="FeoA_core_dom"/>
</dbReference>
<dbReference type="GO" id="GO:0046914">
    <property type="term" value="F:transition metal ion binding"/>
    <property type="evidence" value="ECO:0007669"/>
    <property type="project" value="InterPro"/>
</dbReference>
<evidence type="ECO:0000259" key="4">
    <source>
        <dbReference type="SMART" id="SM00899"/>
    </source>
</evidence>
<sequence>MTDEKYDEILESIWKTEEQGEFSDDAIRANCTVPFTDNDLEELVRNDMITVEDTRILFTRTGKKKAERIVRRHRLAEVLVSTILRLKDSRMEEVACKVEHSLLPEVEEAICTLLGHPEKCPDGKPIPPGPCCGKCLQSVETVVQSLADLKPGESGKIMYIKPGSHSHLHHLISFGLNPGVIVTVHRSVPAFCIKFENTELALDEDIVRNIFVWKAK</sequence>
<dbReference type="PANTHER" id="PTHR33238:SF11">
    <property type="entry name" value="TRANSCRIPTIONAL REGULATOR MNTR"/>
    <property type="match status" value="1"/>
</dbReference>
<dbReference type="Proteomes" id="UP000614424">
    <property type="component" value="Unassembled WGS sequence"/>
</dbReference>
<accession>A0A8J6NC41</accession>
<dbReference type="EMBL" id="JACNJZ010000062">
    <property type="protein sequence ID" value="MBC8316962.1"/>
    <property type="molecule type" value="Genomic_DNA"/>
</dbReference>
<dbReference type="InterPro" id="IPR008988">
    <property type="entry name" value="Transcriptional_repressor_C"/>
</dbReference>
<feature type="domain" description="Ferrous iron transporter FeoA-like" evidence="4">
    <location>
        <begin position="144"/>
        <end position="214"/>
    </location>
</feature>
<keyword evidence="3" id="KW-0408">Iron</keyword>
<dbReference type="Pfam" id="PF02742">
    <property type="entry name" value="Fe_dep_repr_C"/>
    <property type="match status" value="1"/>
</dbReference>
<evidence type="ECO:0000256" key="2">
    <source>
        <dbReference type="ARBA" id="ARBA00011738"/>
    </source>
</evidence>
<evidence type="ECO:0000256" key="3">
    <source>
        <dbReference type="ARBA" id="ARBA00023004"/>
    </source>
</evidence>
<evidence type="ECO:0000256" key="1">
    <source>
        <dbReference type="ARBA" id="ARBA00004496"/>
    </source>
</evidence>
<comment type="subunit">
    <text evidence="2">Homodimer.</text>
</comment>
<dbReference type="InterPro" id="IPR001367">
    <property type="entry name" value="Fe_dep_repressor"/>
</dbReference>
<gene>
    <name evidence="5" type="ORF">H8E41_03585</name>
</gene>
<dbReference type="AlphaFoldDB" id="A0A8J6NC41"/>
<dbReference type="InterPro" id="IPR022689">
    <property type="entry name" value="Iron_dep_repressor"/>
</dbReference>
<comment type="caution">
    <text evidence="5">The sequence shown here is derived from an EMBL/GenBank/DDBJ whole genome shotgun (WGS) entry which is preliminary data.</text>
</comment>
<comment type="subcellular location">
    <subcellularLocation>
        <location evidence="1">Cytoplasm</location>
    </subcellularLocation>
</comment>
<dbReference type="InterPro" id="IPR036421">
    <property type="entry name" value="Fe_dep_repressor_sf"/>
</dbReference>
<dbReference type="SMART" id="SM00529">
    <property type="entry name" value="HTH_DTXR"/>
    <property type="match status" value="1"/>
</dbReference>
<reference evidence="5 6" key="1">
    <citation type="submission" date="2020-08" db="EMBL/GenBank/DDBJ databases">
        <title>Bridging the membrane lipid divide: bacteria of the FCB group superphylum have the potential to synthesize archaeal ether lipids.</title>
        <authorList>
            <person name="Villanueva L."/>
            <person name="Von Meijenfeldt F.A.B."/>
            <person name="Westbye A.B."/>
            <person name="Yadav S."/>
            <person name="Hopmans E.C."/>
            <person name="Dutilh B.E."/>
            <person name="Sinninghe Damste J.S."/>
        </authorList>
    </citation>
    <scope>NUCLEOTIDE SEQUENCE [LARGE SCALE GENOMIC DNA]</scope>
    <source>
        <strain evidence="5">NIOZ-UU47</strain>
    </source>
</reference>
<dbReference type="InterPro" id="IPR036388">
    <property type="entry name" value="WH-like_DNA-bd_sf"/>
</dbReference>
<evidence type="ECO:0000313" key="6">
    <source>
        <dbReference type="Proteomes" id="UP000614424"/>
    </source>
</evidence>
<dbReference type="SMART" id="SM00899">
    <property type="entry name" value="FeoA"/>
    <property type="match status" value="1"/>
</dbReference>
<dbReference type="SUPFAM" id="SSF50037">
    <property type="entry name" value="C-terminal domain of transcriptional repressors"/>
    <property type="match status" value="1"/>
</dbReference>
<dbReference type="PANTHER" id="PTHR33238">
    <property type="entry name" value="IRON (METAL) DEPENDENT REPRESSOR, DTXR FAMILY"/>
    <property type="match status" value="1"/>
</dbReference>
<protein>
    <submittedName>
        <fullName evidence="5">Metal-dependent transcriptional regulator</fullName>
    </submittedName>
</protein>
<dbReference type="InterPro" id="IPR007167">
    <property type="entry name" value="Fe-transptr_FeoA-like"/>
</dbReference>
<organism evidence="5 6">
    <name type="scientific">Candidatus Desulfobia pelagia</name>
    <dbReference type="NCBI Taxonomy" id="2841692"/>
    <lineage>
        <taxon>Bacteria</taxon>
        <taxon>Pseudomonadati</taxon>
        <taxon>Thermodesulfobacteriota</taxon>
        <taxon>Desulfobulbia</taxon>
        <taxon>Desulfobulbales</taxon>
        <taxon>Desulfobulbaceae</taxon>
        <taxon>Candidatus Desulfobia</taxon>
    </lineage>
</organism>
<dbReference type="GO" id="GO:0005737">
    <property type="term" value="C:cytoplasm"/>
    <property type="evidence" value="ECO:0007669"/>
    <property type="project" value="UniProtKB-SubCell"/>
</dbReference>
<evidence type="ECO:0000313" key="5">
    <source>
        <dbReference type="EMBL" id="MBC8316962.1"/>
    </source>
</evidence>
<dbReference type="GO" id="GO:0003700">
    <property type="term" value="F:DNA-binding transcription factor activity"/>
    <property type="evidence" value="ECO:0007669"/>
    <property type="project" value="InterPro"/>
</dbReference>
<dbReference type="Gene3D" id="1.10.10.10">
    <property type="entry name" value="Winged helix-like DNA-binding domain superfamily/Winged helix DNA-binding domain"/>
    <property type="match status" value="1"/>
</dbReference>
<dbReference type="SUPFAM" id="SSF47979">
    <property type="entry name" value="Iron-dependent repressor protein, dimerization domain"/>
    <property type="match status" value="1"/>
</dbReference>
<proteinExistence type="predicted"/>